<accession>T1K921</accession>
<sequence>MERLEQWFKASTNMRLEMSQDLSIKESFTLILIGQLIGPIRLNQRQKLVVIEQPLTLNV</sequence>
<reference evidence="2" key="1">
    <citation type="submission" date="2011-08" db="EMBL/GenBank/DDBJ databases">
        <authorList>
            <person name="Rombauts S."/>
        </authorList>
    </citation>
    <scope>NUCLEOTIDE SEQUENCE</scope>
    <source>
        <strain evidence="2">London</strain>
    </source>
</reference>
<dbReference type="AlphaFoldDB" id="T1K921"/>
<evidence type="ECO:0000313" key="2">
    <source>
        <dbReference type="Proteomes" id="UP000015104"/>
    </source>
</evidence>
<dbReference type="Proteomes" id="UP000015104">
    <property type="component" value="Unassembled WGS sequence"/>
</dbReference>
<organism evidence="1 2">
    <name type="scientific">Tetranychus urticae</name>
    <name type="common">Two-spotted spider mite</name>
    <dbReference type="NCBI Taxonomy" id="32264"/>
    <lineage>
        <taxon>Eukaryota</taxon>
        <taxon>Metazoa</taxon>
        <taxon>Ecdysozoa</taxon>
        <taxon>Arthropoda</taxon>
        <taxon>Chelicerata</taxon>
        <taxon>Arachnida</taxon>
        <taxon>Acari</taxon>
        <taxon>Acariformes</taxon>
        <taxon>Trombidiformes</taxon>
        <taxon>Prostigmata</taxon>
        <taxon>Eleutherengona</taxon>
        <taxon>Raphignathae</taxon>
        <taxon>Tetranychoidea</taxon>
        <taxon>Tetranychidae</taxon>
        <taxon>Tetranychus</taxon>
    </lineage>
</organism>
<dbReference type="EnsemblMetazoa" id="tetur07g03400.1">
    <property type="protein sequence ID" value="tetur07g03400.1"/>
    <property type="gene ID" value="tetur07g03400"/>
</dbReference>
<proteinExistence type="predicted"/>
<name>T1K921_TETUR</name>
<protein>
    <submittedName>
        <fullName evidence="1">Uncharacterized protein</fullName>
    </submittedName>
</protein>
<dbReference type="EMBL" id="CAEY01001886">
    <property type="status" value="NOT_ANNOTATED_CDS"/>
    <property type="molecule type" value="Genomic_DNA"/>
</dbReference>
<keyword evidence="2" id="KW-1185">Reference proteome</keyword>
<reference evidence="1" key="2">
    <citation type="submission" date="2015-06" db="UniProtKB">
        <authorList>
            <consortium name="EnsemblMetazoa"/>
        </authorList>
    </citation>
    <scope>IDENTIFICATION</scope>
</reference>
<dbReference type="HOGENOM" id="CLU_2963782_0_0_1"/>
<evidence type="ECO:0000313" key="1">
    <source>
        <dbReference type="EnsemblMetazoa" id="tetur07g03400.1"/>
    </source>
</evidence>